<dbReference type="InterPro" id="IPR011004">
    <property type="entry name" value="Trimer_LpxA-like_sf"/>
</dbReference>
<dbReference type="Pfam" id="PF12464">
    <property type="entry name" value="Mac"/>
    <property type="match status" value="1"/>
</dbReference>
<evidence type="ECO:0000256" key="1">
    <source>
        <dbReference type="ARBA" id="ARBA00007274"/>
    </source>
</evidence>
<evidence type="ECO:0000313" key="5">
    <source>
        <dbReference type="EMBL" id="KAA8822082.1"/>
    </source>
</evidence>
<evidence type="ECO:0000313" key="8">
    <source>
        <dbReference type="Proteomes" id="UP000374630"/>
    </source>
</evidence>
<dbReference type="InterPro" id="IPR001451">
    <property type="entry name" value="Hexapep"/>
</dbReference>
<organism evidence="6 7">
    <name type="scientific">Bifidobacterium vespertilionis</name>
    <dbReference type="NCBI Taxonomy" id="2562524"/>
    <lineage>
        <taxon>Bacteria</taxon>
        <taxon>Bacillati</taxon>
        <taxon>Actinomycetota</taxon>
        <taxon>Actinomycetes</taxon>
        <taxon>Bifidobacteriales</taxon>
        <taxon>Bifidobacteriaceae</taxon>
        <taxon>Bifidobacterium</taxon>
    </lineage>
</organism>
<sequence length="211" mass="22674">MTDTSNTSTASATTDGRSMKELMLAGEYYVSSDPELTEERERAKDVLFDFNAIRPTRRAEREEIIRGLFGHVGANCWIESPFNCDYGYNLSVGDNFYANTGCCILDCAPVTIGNNVWFGPNVGIYTPEHAFDAAERTAAWEHSLPVTIGDNVWVCGGATIVAGVTIGANSVIAAGAVVTRDVPEGSLVGGVPARVIRPITEADRHGFPIAR</sequence>
<gene>
    <name evidence="6" type="ORF">EM848_01735</name>
    <name evidence="5" type="ORF">EMO90_02490</name>
</gene>
<keyword evidence="8" id="KW-1185">Reference proteome</keyword>
<keyword evidence="3" id="KW-0012">Acyltransferase</keyword>
<evidence type="ECO:0000256" key="2">
    <source>
        <dbReference type="ARBA" id="ARBA00022679"/>
    </source>
</evidence>
<dbReference type="FunFam" id="2.160.10.10:FF:000025">
    <property type="entry name" value="Hexapeptide-repeat containing-acetyltransferase"/>
    <property type="match status" value="1"/>
</dbReference>
<dbReference type="SMART" id="SM01266">
    <property type="entry name" value="Mac"/>
    <property type="match status" value="1"/>
</dbReference>
<dbReference type="Pfam" id="PF00132">
    <property type="entry name" value="Hexapep"/>
    <property type="match status" value="1"/>
</dbReference>
<dbReference type="AlphaFoldDB" id="A0A5J5E642"/>
<dbReference type="SUPFAM" id="SSF51161">
    <property type="entry name" value="Trimeric LpxA-like enzymes"/>
    <property type="match status" value="1"/>
</dbReference>
<dbReference type="Proteomes" id="UP000374630">
    <property type="component" value="Unassembled WGS sequence"/>
</dbReference>
<dbReference type="GO" id="GO:0016407">
    <property type="term" value="F:acetyltransferase activity"/>
    <property type="evidence" value="ECO:0007669"/>
    <property type="project" value="InterPro"/>
</dbReference>
<dbReference type="Gene3D" id="2.160.10.10">
    <property type="entry name" value="Hexapeptide repeat proteins"/>
    <property type="match status" value="1"/>
</dbReference>
<keyword evidence="2 6" id="KW-0808">Transferase</keyword>
<dbReference type="Proteomes" id="UP000345527">
    <property type="component" value="Unassembled WGS sequence"/>
</dbReference>
<dbReference type="GO" id="GO:0008374">
    <property type="term" value="F:O-acyltransferase activity"/>
    <property type="evidence" value="ECO:0007669"/>
    <property type="project" value="TreeGrafter"/>
</dbReference>
<accession>A0A5J5E642</accession>
<reference evidence="7 8" key="1">
    <citation type="journal article" date="2019" name="Syst. Appl. Microbiol.">
        <title>Characterization of Bifidobacterium species in feaces of the Egyptian fruit bat: Description of B. vespertilionis sp. nov. and B. rousetti sp. nov.</title>
        <authorList>
            <person name="Modesto M."/>
            <person name="Satti M."/>
            <person name="Watanabe K."/>
            <person name="Puglisi E."/>
            <person name="Morelli L."/>
            <person name="Huang C.-H."/>
            <person name="Liou J.-S."/>
            <person name="Miyashita M."/>
            <person name="Tamura T."/>
            <person name="Saito S."/>
            <person name="Mori K."/>
            <person name="Huang L."/>
            <person name="Sciavilla P."/>
            <person name="Sandri C."/>
            <person name="Spiezio C."/>
            <person name="Vitali F."/>
            <person name="Cavalieri D."/>
            <person name="Perpetuini G."/>
            <person name="Tofalo R."/>
            <person name="Bonetti A."/>
            <person name="Arita M."/>
            <person name="Mattarelli P."/>
        </authorList>
    </citation>
    <scope>NUCLEOTIDE SEQUENCE [LARGE SCALE GENOMIC DNA]</scope>
    <source>
        <strain evidence="5 8">RST16</strain>
        <strain evidence="6 7">RST8</strain>
    </source>
</reference>
<comment type="similarity">
    <text evidence="1">Belongs to the transferase hexapeptide repeat family.</text>
</comment>
<dbReference type="EMBL" id="RZNZ01000002">
    <property type="protein sequence ID" value="KAA8822082.1"/>
    <property type="molecule type" value="Genomic_DNA"/>
</dbReference>
<evidence type="ECO:0000256" key="3">
    <source>
        <dbReference type="ARBA" id="ARBA00023315"/>
    </source>
</evidence>
<protein>
    <submittedName>
        <fullName evidence="6">Sugar O-acetyltransferase</fullName>
    </submittedName>
</protein>
<dbReference type="RefSeq" id="WP_150353289.1">
    <property type="nucleotide sequence ID" value="NZ_RZNZ01000002.1"/>
</dbReference>
<dbReference type="EMBL" id="RZOA01000002">
    <property type="protein sequence ID" value="KAA8824555.1"/>
    <property type="molecule type" value="Genomic_DNA"/>
</dbReference>
<evidence type="ECO:0000313" key="6">
    <source>
        <dbReference type="EMBL" id="KAA8824555.1"/>
    </source>
</evidence>
<dbReference type="PANTHER" id="PTHR23416">
    <property type="entry name" value="SIALIC ACID SYNTHASE-RELATED"/>
    <property type="match status" value="1"/>
</dbReference>
<dbReference type="OrthoDB" id="2643438at2"/>
<evidence type="ECO:0000313" key="7">
    <source>
        <dbReference type="Proteomes" id="UP000345527"/>
    </source>
</evidence>
<dbReference type="InterPro" id="IPR051159">
    <property type="entry name" value="Hexapeptide_acetyltransf"/>
</dbReference>
<evidence type="ECO:0000259" key="4">
    <source>
        <dbReference type="SMART" id="SM01266"/>
    </source>
</evidence>
<feature type="domain" description="Maltose/galactoside acetyltransferase" evidence="4">
    <location>
        <begin position="20"/>
        <end position="74"/>
    </location>
</feature>
<dbReference type="GO" id="GO:0005829">
    <property type="term" value="C:cytosol"/>
    <property type="evidence" value="ECO:0007669"/>
    <property type="project" value="TreeGrafter"/>
</dbReference>
<proteinExistence type="inferred from homology"/>
<dbReference type="PANTHER" id="PTHR23416:SF23">
    <property type="entry name" value="ACETYLTRANSFERASE C18B11.09C-RELATED"/>
    <property type="match status" value="1"/>
</dbReference>
<dbReference type="CDD" id="cd03357">
    <property type="entry name" value="LbH_MAT_GAT"/>
    <property type="match status" value="1"/>
</dbReference>
<name>A0A5J5E642_9BIFI</name>
<dbReference type="InterPro" id="IPR024688">
    <property type="entry name" value="Mac_dom"/>
</dbReference>
<comment type="caution">
    <text evidence="6">The sequence shown here is derived from an EMBL/GenBank/DDBJ whole genome shotgun (WGS) entry which is preliminary data.</text>
</comment>